<dbReference type="Proteomes" id="UP000001880">
    <property type="component" value="Chromosome"/>
</dbReference>
<gene>
    <name evidence="8" type="ordered locus">Hoch_6394</name>
</gene>
<dbReference type="EMBL" id="CP001804">
    <property type="protein sequence ID" value="ACY18863.1"/>
    <property type="molecule type" value="Genomic_DNA"/>
</dbReference>
<keyword evidence="2 5" id="KW-0479">Metal-binding</keyword>
<evidence type="ECO:0000256" key="4">
    <source>
        <dbReference type="ARBA" id="ARBA00023004"/>
    </source>
</evidence>
<evidence type="ECO:0000313" key="8">
    <source>
        <dbReference type="EMBL" id="ACY18863.1"/>
    </source>
</evidence>
<name>D0LP37_HALO1</name>
<reference evidence="8 9" key="1">
    <citation type="journal article" date="2010" name="Stand. Genomic Sci.">
        <title>Complete genome sequence of Haliangium ochraceum type strain (SMP-2).</title>
        <authorList>
            <consortium name="US DOE Joint Genome Institute (JGI-PGF)"/>
            <person name="Ivanova N."/>
            <person name="Daum C."/>
            <person name="Lang E."/>
            <person name="Abt B."/>
            <person name="Kopitz M."/>
            <person name="Saunders E."/>
            <person name="Lapidus A."/>
            <person name="Lucas S."/>
            <person name="Glavina Del Rio T."/>
            <person name="Nolan M."/>
            <person name="Tice H."/>
            <person name="Copeland A."/>
            <person name="Cheng J.F."/>
            <person name="Chen F."/>
            <person name="Bruce D."/>
            <person name="Goodwin L."/>
            <person name="Pitluck S."/>
            <person name="Mavromatis K."/>
            <person name="Pati A."/>
            <person name="Mikhailova N."/>
            <person name="Chen A."/>
            <person name="Palaniappan K."/>
            <person name="Land M."/>
            <person name="Hauser L."/>
            <person name="Chang Y.J."/>
            <person name="Jeffries C.D."/>
            <person name="Detter J.C."/>
            <person name="Brettin T."/>
            <person name="Rohde M."/>
            <person name="Goker M."/>
            <person name="Bristow J."/>
            <person name="Markowitz V."/>
            <person name="Eisen J.A."/>
            <person name="Hugenholtz P."/>
            <person name="Kyrpides N.C."/>
            <person name="Klenk H.P."/>
        </authorList>
    </citation>
    <scope>NUCLEOTIDE SEQUENCE [LARGE SCALE GENOMIC DNA]</scope>
    <source>
        <strain evidence="9">DSM 14365 / CIP 107738 / JCM 11303 / AJ 13395 / SMP-2</strain>
    </source>
</reference>
<protein>
    <recommendedName>
        <fullName evidence="7">Cytochrome c domain-containing protein</fullName>
    </recommendedName>
</protein>
<dbReference type="PROSITE" id="PS51007">
    <property type="entry name" value="CYTC"/>
    <property type="match status" value="2"/>
</dbReference>
<dbReference type="SUPFAM" id="SSF48695">
    <property type="entry name" value="Multiheme cytochromes"/>
    <property type="match status" value="1"/>
</dbReference>
<dbReference type="InterPro" id="IPR051829">
    <property type="entry name" value="Multiheme_Cytochr_ET"/>
</dbReference>
<evidence type="ECO:0000256" key="1">
    <source>
        <dbReference type="ARBA" id="ARBA00022617"/>
    </source>
</evidence>
<dbReference type="Gene3D" id="1.10.1130.10">
    <property type="entry name" value="Flavocytochrome C3, Chain A"/>
    <property type="match status" value="1"/>
</dbReference>
<dbReference type="AlphaFoldDB" id="D0LP37"/>
<dbReference type="OrthoDB" id="9807368at2"/>
<dbReference type="eggNOG" id="COG2010">
    <property type="taxonomic scope" value="Bacteria"/>
</dbReference>
<keyword evidence="4 5" id="KW-0408">Iron</keyword>
<accession>D0LP37</accession>
<keyword evidence="3 6" id="KW-0732">Signal</keyword>
<evidence type="ECO:0000256" key="5">
    <source>
        <dbReference type="PROSITE-ProRule" id="PRU00433"/>
    </source>
</evidence>
<dbReference type="GO" id="GO:0020037">
    <property type="term" value="F:heme binding"/>
    <property type="evidence" value="ECO:0007669"/>
    <property type="project" value="InterPro"/>
</dbReference>
<feature type="signal peptide" evidence="6">
    <location>
        <begin position="1"/>
        <end position="23"/>
    </location>
</feature>
<dbReference type="InterPro" id="IPR036280">
    <property type="entry name" value="Multihaem_cyt_sf"/>
</dbReference>
<dbReference type="HOGENOM" id="CLU_400513_0_0_7"/>
<dbReference type="InterPro" id="IPR023155">
    <property type="entry name" value="Cyt_c-552/4"/>
</dbReference>
<dbReference type="SUPFAM" id="SSF46626">
    <property type="entry name" value="Cytochrome c"/>
    <property type="match status" value="2"/>
</dbReference>
<evidence type="ECO:0000256" key="3">
    <source>
        <dbReference type="ARBA" id="ARBA00022729"/>
    </source>
</evidence>
<evidence type="ECO:0000256" key="2">
    <source>
        <dbReference type="ARBA" id="ARBA00022723"/>
    </source>
</evidence>
<dbReference type="Pfam" id="PF13435">
    <property type="entry name" value="Cytochrome_C554"/>
    <property type="match status" value="1"/>
</dbReference>
<sequence length="687" mass="73425">MHRISLGALILAALALLGWQGWADDQAAPAQTPRPGAPAAADDATAELGAQLYDRFCLACHGTYGDGQGPAADWLWPRPRDFTRGEYKWRSTPSGAPPLAADIAAAIRYGAPGTTMHGFGEWLSEGQVAALVVHLRGFAPEAFARAAEPVRIDAPPPLGPAELARGRELYAQLGCLACHGDEGRGDGPAAAALRDAEGAPAAPYDLARSALRRPRSPDTPAVAAIYASVLTGLSGTPMPGYAGAASAADLWAVAAFVDSLRAPAADAAASVAERAIPAAAIARDRENRDTYGGYWTGHGSELEQAVFGETIAVQGPPPSKLAPAQASLDAERCQRCHAKQVREWGGSIHANSTSPGVMAQIAYHKRNGSSLESCQRCHAPLAEQLPELRPGHGGGDDDSRDYLPNPRFDADLRAQGLNCAGCHLRSWTRLGPPRADGSKLLAAPGYPLAEAAIYERSDFCLGCHQLPPRLAVNGRPLLDTYREWLQGPYMKRGIQCQHCHMPNREHTWKGIHDPETFRQGIELDTIAARSNSTGAVSVRARVTNVGAGHYLPTTPTPAAWLRVELLDGEGEPIPGAHAEKRIGRDLEFKGGWIEREDTRIPPGQSLELAAAWKAGKVAQATSVRVRVRVVPDDYYERLYRRVLGSRKLAPDLRALYQQALDRAEAAHYVAVDRVVPIGTLAATAATR</sequence>
<feature type="domain" description="Cytochrome c" evidence="7">
    <location>
        <begin position="44"/>
        <end position="139"/>
    </location>
</feature>
<dbReference type="InterPro" id="IPR009056">
    <property type="entry name" value="Cyt_c-like_dom"/>
</dbReference>
<dbReference type="KEGG" id="hoh:Hoch_6394"/>
<dbReference type="PANTHER" id="PTHR35038">
    <property type="entry name" value="DISSIMILATORY SULFITE REDUCTASE SIRA"/>
    <property type="match status" value="1"/>
</dbReference>
<dbReference type="GO" id="GO:0009055">
    <property type="term" value="F:electron transfer activity"/>
    <property type="evidence" value="ECO:0007669"/>
    <property type="project" value="InterPro"/>
</dbReference>
<dbReference type="Gene3D" id="1.10.760.10">
    <property type="entry name" value="Cytochrome c-like domain"/>
    <property type="match status" value="2"/>
</dbReference>
<keyword evidence="1 5" id="KW-0349">Heme</keyword>
<feature type="domain" description="Cytochrome c" evidence="7">
    <location>
        <begin position="161"/>
        <end position="261"/>
    </location>
</feature>
<organism evidence="8 9">
    <name type="scientific">Haliangium ochraceum (strain DSM 14365 / JCM 11303 / SMP-2)</name>
    <dbReference type="NCBI Taxonomy" id="502025"/>
    <lineage>
        <taxon>Bacteria</taxon>
        <taxon>Pseudomonadati</taxon>
        <taxon>Myxococcota</taxon>
        <taxon>Polyangia</taxon>
        <taxon>Haliangiales</taxon>
        <taxon>Kofleriaceae</taxon>
        <taxon>Haliangium</taxon>
    </lineage>
</organism>
<evidence type="ECO:0000256" key="6">
    <source>
        <dbReference type="SAM" id="SignalP"/>
    </source>
</evidence>
<dbReference type="Pfam" id="PF13442">
    <property type="entry name" value="Cytochrome_CBB3"/>
    <property type="match status" value="2"/>
</dbReference>
<dbReference type="STRING" id="502025.Hoch_6394"/>
<feature type="chain" id="PRO_5003010767" description="Cytochrome c domain-containing protein" evidence="6">
    <location>
        <begin position="24"/>
        <end position="687"/>
    </location>
</feature>
<dbReference type="GO" id="GO:0046872">
    <property type="term" value="F:metal ion binding"/>
    <property type="evidence" value="ECO:0007669"/>
    <property type="project" value="UniProtKB-KW"/>
</dbReference>
<evidence type="ECO:0000259" key="7">
    <source>
        <dbReference type="PROSITE" id="PS51007"/>
    </source>
</evidence>
<evidence type="ECO:0000313" key="9">
    <source>
        <dbReference type="Proteomes" id="UP000001880"/>
    </source>
</evidence>
<dbReference type="RefSeq" id="WP_012831455.1">
    <property type="nucleotide sequence ID" value="NC_013440.1"/>
</dbReference>
<keyword evidence="9" id="KW-1185">Reference proteome</keyword>
<proteinExistence type="predicted"/>
<dbReference type="InterPro" id="IPR036909">
    <property type="entry name" value="Cyt_c-like_dom_sf"/>
</dbReference>